<dbReference type="EMBL" id="GFWZ01000459">
    <property type="protein sequence ID" value="MBW20449.1"/>
    <property type="molecule type" value="Transcribed_RNA"/>
</dbReference>
<reference evidence="2" key="1">
    <citation type="journal article" date="2017" name="Toxicon">
        <title>Venom-gland transcriptomics and venom proteomics of the Hentz striped scorpion (Centruroides hentzi; Buthidae) reveal high toxin diversity in a harmless member of a lethal family.</title>
        <authorList>
            <person name="Ward M.J."/>
            <person name="Ellsworth S.A."/>
            <person name="Rokyta D.R."/>
        </authorList>
    </citation>
    <scope>NUCLEOTIDE SEQUENCE</scope>
    <source>
        <tissue evidence="2">Venom gland</tissue>
    </source>
</reference>
<organism evidence="2">
    <name type="scientific">Centruroides hentzi</name>
    <dbReference type="NCBI Taxonomy" id="88313"/>
    <lineage>
        <taxon>Eukaryota</taxon>
        <taxon>Metazoa</taxon>
        <taxon>Ecdysozoa</taxon>
        <taxon>Arthropoda</taxon>
        <taxon>Chelicerata</taxon>
        <taxon>Arachnida</taxon>
        <taxon>Scorpiones</taxon>
        <taxon>Buthida</taxon>
        <taxon>Buthoidea</taxon>
        <taxon>Buthidae</taxon>
        <taxon>Centruroides</taxon>
    </lineage>
</organism>
<proteinExistence type="predicted"/>
<sequence length="125" mass="14224">MKVYLIVAFSFLAVFGAVQSFTPDEFEDAVCSIPDKYLLRFLNCTISRSPKLLQEAADILYECIDTFYEVDGKLDALLTFGCDNNLRRDKDIKDCVEEKVEDLGHPDEQDISTMEEAAQYCVFQA</sequence>
<name>A0A2I9LPY1_9SCOR</name>
<feature type="signal peptide" evidence="1">
    <location>
        <begin position="1"/>
        <end position="20"/>
    </location>
</feature>
<evidence type="ECO:0000256" key="1">
    <source>
        <dbReference type="SAM" id="SignalP"/>
    </source>
</evidence>
<keyword evidence="1" id="KW-0732">Signal</keyword>
<feature type="chain" id="PRO_5014437899" evidence="1">
    <location>
        <begin position="21"/>
        <end position="125"/>
    </location>
</feature>
<evidence type="ECO:0000313" key="2">
    <source>
        <dbReference type="EMBL" id="MBW20449.1"/>
    </source>
</evidence>
<protein>
    <submittedName>
        <fullName evidence="2">Venom protein</fullName>
    </submittedName>
</protein>
<dbReference type="AlphaFoldDB" id="A0A2I9LPY1"/>
<accession>A0A2I9LPY1</accession>